<feature type="compositionally biased region" description="Polar residues" evidence="1">
    <location>
        <begin position="181"/>
        <end position="195"/>
    </location>
</feature>
<sequence>MLSWLMGGAISDNSNVDDSIRHHQQQQQQQQQAQTADDLSAARSRDRSPATGPIMDVRSLGYPRGGQQPSIPTHLAPHLPAGLLPNQRLSVEELYNAIIRSGVTVDLSLLEAFRQQQLQQQQQQHQQMQVLSSMSSRTRSPAHQSVQQPGFQAVASAAGTTANVPYQGSSRPASGSLADLPQQSSGKSNNLTPTA</sequence>
<feature type="compositionally biased region" description="Polar residues" evidence="1">
    <location>
        <begin position="158"/>
        <end position="173"/>
    </location>
</feature>
<dbReference type="Proteomes" id="UP000281553">
    <property type="component" value="Unassembled WGS sequence"/>
</dbReference>
<dbReference type="OrthoDB" id="10258692at2759"/>
<proteinExistence type="predicted"/>
<name>A0A3P7LRM5_DIBLA</name>
<keyword evidence="3" id="KW-1185">Reference proteome</keyword>
<feature type="region of interest" description="Disordered" evidence="1">
    <location>
        <begin position="13"/>
        <end position="76"/>
    </location>
</feature>
<reference evidence="2 3" key="1">
    <citation type="submission" date="2018-11" db="EMBL/GenBank/DDBJ databases">
        <authorList>
            <consortium name="Pathogen Informatics"/>
        </authorList>
    </citation>
    <scope>NUCLEOTIDE SEQUENCE [LARGE SCALE GENOMIC DNA]</scope>
</reference>
<evidence type="ECO:0000313" key="2">
    <source>
        <dbReference type="EMBL" id="VDN13583.1"/>
    </source>
</evidence>
<evidence type="ECO:0000313" key="3">
    <source>
        <dbReference type="Proteomes" id="UP000281553"/>
    </source>
</evidence>
<feature type="region of interest" description="Disordered" evidence="1">
    <location>
        <begin position="124"/>
        <end position="195"/>
    </location>
</feature>
<accession>A0A3P7LRM5</accession>
<feature type="compositionally biased region" description="Polar residues" evidence="1">
    <location>
        <begin position="130"/>
        <end position="150"/>
    </location>
</feature>
<dbReference type="EMBL" id="UYRU01056784">
    <property type="protein sequence ID" value="VDN13583.1"/>
    <property type="molecule type" value="Genomic_DNA"/>
</dbReference>
<feature type="compositionally biased region" description="Low complexity" evidence="1">
    <location>
        <begin position="25"/>
        <end position="34"/>
    </location>
</feature>
<organism evidence="2 3">
    <name type="scientific">Dibothriocephalus latus</name>
    <name type="common">Fish tapeworm</name>
    <name type="synonym">Diphyllobothrium latum</name>
    <dbReference type="NCBI Taxonomy" id="60516"/>
    <lineage>
        <taxon>Eukaryota</taxon>
        <taxon>Metazoa</taxon>
        <taxon>Spiralia</taxon>
        <taxon>Lophotrochozoa</taxon>
        <taxon>Platyhelminthes</taxon>
        <taxon>Cestoda</taxon>
        <taxon>Eucestoda</taxon>
        <taxon>Diphyllobothriidea</taxon>
        <taxon>Diphyllobothriidae</taxon>
        <taxon>Dibothriocephalus</taxon>
    </lineage>
</organism>
<protein>
    <submittedName>
        <fullName evidence="2">Uncharacterized protein</fullName>
    </submittedName>
</protein>
<evidence type="ECO:0000256" key="1">
    <source>
        <dbReference type="SAM" id="MobiDB-lite"/>
    </source>
</evidence>
<gene>
    <name evidence="2" type="ORF">DILT_LOCUS9414</name>
</gene>
<dbReference type="AlphaFoldDB" id="A0A3P7LRM5"/>